<evidence type="ECO:0000256" key="3">
    <source>
        <dbReference type="ARBA" id="ARBA00022692"/>
    </source>
</evidence>
<dbReference type="Pfam" id="PF01810">
    <property type="entry name" value="LysE"/>
    <property type="match status" value="1"/>
</dbReference>
<evidence type="ECO:0000313" key="7">
    <source>
        <dbReference type="EMBL" id="HGZ60719.1"/>
    </source>
</evidence>
<reference evidence="7" key="1">
    <citation type="journal article" date="2020" name="mSystems">
        <title>Genome- and Community-Level Interaction Insights into Carbon Utilization and Element Cycling Functions of Hydrothermarchaeota in Hydrothermal Sediment.</title>
        <authorList>
            <person name="Zhou Z."/>
            <person name="Liu Y."/>
            <person name="Xu W."/>
            <person name="Pan J."/>
            <person name="Luo Z.H."/>
            <person name="Li M."/>
        </authorList>
    </citation>
    <scope>NUCLEOTIDE SEQUENCE [LARGE SCALE GENOMIC DNA]</scope>
    <source>
        <strain evidence="7">SpSt-885</strain>
    </source>
</reference>
<evidence type="ECO:0000256" key="4">
    <source>
        <dbReference type="ARBA" id="ARBA00022989"/>
    </source>
</evidence>
<dbReference type="EMBL" id="DTLS01000171">
    <property type="protein sequence ID" value="HGZ60719.1"/>
    <property type="molecule type" value="Genomic_DNA"/>
</dbReference>
<evidence type="ECO:0000256" key="1">
    <source>
        <dbReference type="ARBA" id="ARBA00004651"/>
    </source>
</evidence>
<dbReference type="InterPro" id="IPR001123">
    <property type="entry name" value="LeuE-type"/>
</dbReference>
<keyword evidence="4 6" id="KW-1133">Transmembrane helix</keyword>
<dbReference type="PANTHER" id="PTHR38825:SF2">
    <property type="entry name" value="LYSINE TRANSPORTER LYSE"/>
    <property type="match status" value="1"/>
</dbReference>
<accession>A0A7J3SPD2</accession>
<evidence type="ECO:0000256" key="5">
    <source>
        <dbReference type="ARBA" id="ARBA00023136"/>
    </source>
</evidence>
<sequence length="209" mass="22996">MVIIDGVLQGFLLGLSLAAPPGPVNAIIASKSLRNWQNGAMIGFGALTADMTFMVITIFFGELIPESVVPLISFGGGIFLAWLAYSSLRSEASYTHNQDEALNGKSYFVGLTMGLTNPFQIMWWVSVGVPLVRNLGTVIFLGFVFGIALWVFSFSFLVNKFGVSHKFAFAVKLFSFVTLSFFSLYFFYRALPPIARWIVGFMISPISDI</sequence>
<keyword evidence="5 6" id="KW-0472">Membrane</keyword>
<dbReference type="GO" id="GO:0006865">
    <property type="term" value="P:amino acid transport"/>
    <property type="evidence" value="ECO:0007669"/>
    <property type="project" value="InterPro"/>
</dbReference>
<comment type="caution">
    <text evidence="7">The sequence shown here is derived from an EMBL/GenBank/DDBJ whole genome shotgun (WGS) entry which is preliminary data.</text>
</comment>
<feature type="transmembrane region" description="Helical" evidence="6">
    <location>
        <begin position="107"/>
        <end position="125"/>
    </location>
</feature>
<dbReference type="GO" id="GO:0005886">
    <property type="term" value="C:plasma membrane"/>
    <property type="evidence" value="ECO:0007669"/>
    <property type="project" value="UniProtKB-SubCell"/>
</dbReference>
<gene>
    <name evidence="7" type="ORF">ENW83_05945</name>
</gene>
<feature type="transmembrane region" description="Helical" evidence="6">
    <location>
        <begin position="42"/>
        <end position="61"/>
    </location>
</feature>
<comment type="subcellular location">
    <subcellularLocation>
        <location evidence="1">Cell membrane</location>
        <topology evidence="1">Multi-pass membrane protein</topology>
    </subcellularLocation>
</comment>
<dbReference type="AlphaFoldDB" id="A0A7J3SPD2"/>
<keyword evidence="2" id="KW-1003">Cell membrane</keyword>
<proteinExistence type="predicted"/>
<dbReference type="PANTHER" id="PTHR38825">
    <property type="entry name" value="LYSINE EXPORTER PROTEIN (LYSE/YGGA)"/>
    <property type="match status" value="1"/>
</dbReference>
<keyword evidence="3 6" id="KW-0812">Transmembrane</keyword>
<organism evidence="7">
    <name type="scientific">Fervidicoccus fontis</name>
    <dbReference type="NCBI Taxonomy" id="683846"/>
    <lineage>
        <taxon>Archaea</taxon>
        <taxon>Thermoproteota</taxon>
        <taxon>Thermoprotei</taxon>
        <taxon>Fervidicoccales</taxon>
        <taxon>Fervidicoccaceae</taxon>
        <taxon>Fervidicoccus</taxon>
    </lineage>
</organism>
<feature type="transmembrane region" description="Helical" evidence="6">
    <location>
        <begin position="169"/>
        <end position="188"/>
    </location>
</feature>
<evidence type="ECO:0000256" key="2">
    <source>
        <dbReference type="ARBA" id="ARBA00022475"/>
    </source>
</evidence>
<feature type="transmembrane region" description="Helical" evidence="6">
    <location>
        <begin position="137"/>
        <end position="157"/>
    </location>
</feature>
<evidence type="ECO:0000256" key="6">
    <source>
        <dbReference type="SAM" id="Phobius"/>
    </source>
</evidence>
<protein>
    <submittedName>
        <fullName evidence="7">LysE family translocator</fullName>
    </submittedName>
</protein>
<name>A0A7J3SPD2_9CREN</name>
<feature type="transmembrane region" description="Helical" evidence="6">
    <location>
        <begin position="68"/>
        <end position="87"/>
    </location>
</feature>